<dbReference type="OMA" id="YEITINQ"/>
<feature type="domain" description="BBS7 helical hairpin" evidence="2">
    <location>
        <begin position="562"/>
        <end position="654"/>
    </location>
</feature>
<dbReference type="Pfam" id="PF23361">
    <property type="entry name" value="BBS7_pf"/>
    <property type="match status" value="1"/>
</dbReference>
<dbReference type="AlphaFoldDB" id="A0A8S1WM80"/>
<accession>A0A8S1WM80</accession>
<dbReference type="GO" id="GO:0034464">
    <property type="term" value="C:BBSome"/>
    <property type="evidence" value="ECO:0007669"/>
    <property type="project" value="TreeGrafter"/>
</dbReference>
<feature type="coiled-coil region" evidence="1">
    <location>
        <begin position="324"/>
        <end position="358"/>
    </location>
</feature>
<evidence type="ECO:0000259" key="2">
    <source>
        <dbReference type="Pfam" id="PF23349"/>
    </source>
</evidence>
<comment type="caution">
    <text evidence="5">The sequence shown here is derived from an EMBL/GenBank/DDBJ whole genome shotgun (WGS) entry which is preliminary data.</text>
</comment>
<keyword evidence="1" id="KW-0175">Coiled coil</keyword>
<dbReference type="PANTHER" id="PTHR16074">
    <property type="entry name" value="BARDET-BIEDL SYNDROME 7 PROTEIN"/>
    <property type="match status" value="1"/>
</dbReference>
<protein>
    <submittedName>
        <fullName evidence="5">Uncharacterized protein</fullName>
    </submittedName>
</protein>
<evidence type="ECO:0000259" key="4">
    <source>
        <dbReference type="Pfam" id="PF23743"/>
    </source>
</evidence>
<dbReference type="GO" id="GO:0036064">
    <property type="term" value="C:ciliary basal body"/>
    <property type="evidence" value="ECO:0007669"/>
    <property type="project" value="TreeGrafter"/>
</dbReference>
<proteinExistence type="predicted"/>
<dbReference type="GO" id="GO:0005930">
    <property type="term" value="C:axoneme"/>
    <property type="evidence" value="ECO:0007669"/>
    <property type="project" value="TreeGrafter"/>
</dbReference>
<sequence>MDNTLLQSEVFRLQNLKNVIRAFPNNNKLQQLLVADDQGNLYLLEASGDQLKIENKQQISTGKDINYLDLLISPATSEKDRIIVTSGSQVLGLTKKLKEYLKHDTYSADLIQFAMIEGNQMFTAGEYMLNEYTYQNDKVGQLCFFLSPGKINCLQVHYLSSKAHPILGCQDSCVRVLNQDQVLYVVAMTSPVICMHVYAPQYKEVSSQNRIEQRRCFVFGLEDGTIVAADLGIERANILFTFKVSSIASIKPYDFFKTGKTDLIIARQDGIVEVYQDDQLRVQKKINEGITGIECGQFFNLNGPTEIIISTFQGRLLLLREGQNSSISKNQKEIELQIKQLKTEIADLQKNQLKDSQKAGNVSKQNNSNKVQVKFKVSHKLIKNDKDGSYKLIIDCQYPIDIIVLNGQKSQKCYTIKDLKVSNYEITINQSDIYNIFVIPIEINSSQSFSINVKPLGQYQSINLMNIKHLPLSTLNLKGEFTKQDMIMWVNDLTDLQNSQEDTQTHLFRNATLDSYLQIKFKQGQALFKSDSISAIYNCRQFIMGKANERGIQVEVKWECKDESVVQYLQKIKSLYDDCIKYKKNYEILPAIKELLVDNPFSVLSKEFQQIYSTEQELSEIYKVLPNNLQYLEDLLIDTYISKCNLKSQFDLNIENVKSLWKRDFSELIQYILK</sequence>
<evidence type="ECO:0000259" key="3">
    <source>
        <dbReference type="Pfam" id="PF23361"/>
    </source>
</evidence>
<reference evidence="5" key="1">
    <citation type="submission" date="2021-01" db="EMBL/GenBank/DDBJ databases">
        <authorList>
            <consortium name="Genoscope - CEA"/>
            <person name="William W."/>
        </authorList>
    </citation>
    <scope>NUCLEOTIDE SEQUENCE</scope>
</reference>
<dbReference type="InterPro" id="IPR056332">
    <property type="entry name" value="Beta-prop_BBS7"/>
</dbReference>
<organism evidence="5 6">
    <name type="scientific">Paramecium octaurelia</name>
    <dbReference type="NCBI Taxonomy" id="43137"/>
    <lineage>
        <taxon>Eukaryota</taxon>
        <taxon>Sar</taxon>
        <taxon>Alveolata</taxon>
        <taxon>Ciliophora</taxon>
        <taxon>Intramacronucleata</taxon>
        <taxon>Oligohymenophorea</taxon>
        <taxon>Peniculida</taxon>
        <taxon>Parameciidae</taxon>
        <taxon>Paramecium</taxon>
    </lineage>
</organism>
<feature type="domain" description="BBS7 platform" evidence="3">
    <location>
        <begin position="469"/>
        <end position="559"/>
    </location>
</feature>
<dbReference type="GO" id="GO:0008104">
    <property type="term" value="P:intracellular protein localization"/>
    <property type="evidence" value="ECO:0007669"/>
    <property type="project" value="TreeGrafter"/>
</dbReference>
<dbReference type="EMBL" id="CAJJDP010000095">
    <property type="protein sequence ID" value="CAD8189817.1"/>
    <property type="molecule type" value="Genomic_DNA"/>
</dbReference>
<dbReference type="GO" id="GO:0060271">
    <property type="term" value="P:cilium assembly"/>
    <property type="evidence" value="ECO:0007669"/>
    <property type="project" value="TreeGrafter"/>
</dbReference>
<dbReference type="Pfam" id="PF23349">
    <property type="entry name" value="BBS7_hp"/>
    <property type="match status" value="1"/>
</dbReference>
<evidence type="ECO:0000313" key="5">
    <source>
        <dbReference type="EMBL" id="CAD8189817.1"/>
    </source>
</evidence>
<name>A0A8S1WM80_PAROT</name>
<gene>
    <name evidence="5" type="ORF">POCTA_138.1.T0960009</name>
</gene>
<dbReference type="GO" id="GO:0016020">
    <property type="term" value="C:membrane"/>
    <property type="evidence" value="ECO:0007669"/>
    <property type="project" value="TreeGrafter"/>
</dbReference>
<evidence type="ECO:0000313" key="6">
    <source>
        <dbReference type="Proteomes" id="UP000683925"/>
    </source>
</evidence>
<dbReference type="PANTHER" id="PTHR16074:SF4">
    <property type="entry name" value="BARDET-BIEDL SYNDROME 7 PROTEIN"/>
    <property type="match status" value="1"/>
</dbReference>
<dbReference type="InterPro" id="IPR056333">
    <property type="entry name" value="BBS7_pf_dom"/>
</dbReference>
<dbReference type="OrthoDB" id="414590at2759"/>
<feature type="domain" description="BBS7 beta-propeller" evidence="4">
    <location>
        <begin position="25"/>
        <end position="317"/>
    </location>
</feature>
<evidence type="ECO:0000256" key="1">
    <source>
        <dbReference type="SAM" id="Coils"/>
    </source>
</evidence>
<dbReference type="Proteomes" id="UP000683925">
    <property type="component" value="Unassembled WGS sequence"/>
</dbReference>
<dbReference type="Pfam" id="PF23743">
    <property type="entry name" value="Beta-prop_BBS7"/>
    <property type="match status" value="1"/>
</dbReference>
<dbReference type="InterPro" id="IPR056335">
    <property type="entry name" value="BBS7_hairpin"/>
</dbReference>
<keyword evidence="6" id="KW-1185">Reference proteome</keyword>